<evidence type="ECO:0000313" key="7">
    <source>
        <dbReference type="Proteomes" id="UP000244248"/>
    </source>
</evidence>
<dbReference type="SUPFAM" id="SSF48498">
    <property type="entry name" value="Tetracyclin repressor-like, C-terminal domain"/>
    <property type="match status" value="1"/>
</dbReference>
<dbReference type="InterPro" id="IPR036271">
    <property type="entry name" value="Tet_transcr_reg_TetR-rel_C_sf"/>
</dbReference>
<dbReference type="Pfam" id="PF14246">
    <property type="entry name" value="TetR_C_7"/>
    <property type="match status" value="1"/>
</dbReference>
<dbReference type="InterPro" id="IPR001647">
    <property type="entry name" value="HTH_TetR"/>
</dbReference>
<dbReference type="SUPFAM" id="SSF46689">
    <property type="entry name" value="Homeodomain-like"/>
    <property type="match status" value="1"/>
</dbReference>
<feature type="DNA-binding region" description="H-T-H motif" evidence="4">
    <location>
        <begin position="37"/>
        <end position="56"/>
    </location>
</feature>
<dbReference type="OrthoDB" id="8535430at2"/>
<name>A0A2T5MI58_9GAMM</name>
<keyword evidence="7" id="KW-1185">Reference proteome</keyword>
<organism evidence="6 7">
    <name type="scientific">Stenotrophobium rhamnosiphilum</name>
    <dbReference type="NCBI Taxonomy" id="2029166"/>
    <lineage>
        <taxon>Bacteria</taxon>
        <taxon>Pseudomonadati</taxon>
        <taxon>Pseudomonadota</taxon>
        <taxon>Gammaproteobacteria</taxon>
        <taxon>Nevskiales</taxon>
        <taxon>Nevskiaceae</taxon>
        <taxon>Stenotrophobium</taxon>
    </lineage>
</organism>
<dbReference type="Proteomes" id="UP000244248">
    <property type="component" value="Unassembled WGS sequence"/>
</dbReference>
<comment type="caution">
    <text evidence="6">The sequence shown here is derived from an EMBL/GenBank/DDBJ whole genome shotgun (WGS) entry which is preliminary data.</text>
</comment>
<dbReference type="Gene3D" id="1.10.10.60">
    <property type="entry name" value="Homeodomain-like"/>
    <property type="match status" value="1"/>
</dbReference>
<dbReference type="InterPro" id="IPR039536">
    <property type="entry name" value="TetR_C_Proteobacteria"/>
</dbReference>
<sequence>MKKCPPKRGRPKDPDKRLAILESAKELFVEQGYAGTSMDAIAKNAGVSKLTLYSHFGHKEDLFQQCVVSKCEEHAPDALYDPTNNLPLRKRLISIGQAFIELLFSEEAVKFYRMMAGEARQTGKLGRLFHAAGPQRMLDQFEELLAVAVHNGELVIRDRQRAANHYFSMMRGDHHMRVIMGESNPPASELRAHVADVVDVFLSAYRPR</sequence>
<gene>
    <name evidence="6" type="ORF">CJD38_06280</name>
</gene>
<proteinExistence type="predicted"/>
<keyword evidence="2 4" id="KW-0238">DNA-binding</keyword>
<evidence type="ECO:0000256" key="1">
    <source>
        <dbReference type="ARBA" id="ARBA00023015"/>
    </source>
</evidence>
<dbReference type="Pfam" id="PF00440">
    <property type="entry name" value="TetR_N"/>
    <property type="match status" value="1"/>
</dbReference>
<keyword evidence="1" id="KW-0805">Transcription regulation</keyword>
<dbReference type="InterPro" id="IPR009057">
    <property type="entry name" value="Homeodomain-like_sf"/>
</dbReference>
<dbReference type="InterPro" id="IPR050109">
    <property type="entry name" value="HTH-type_TetR-like_transc_reg"/>
</dbReference>
<dbReference type="Gene3D" id="1.10.357.10">
    <property type="entry name" value="Tetracycline Repressor, domain 2"/>
    <property type="match status" value="1"/>
</dbReference>
<evidence type="ECO:0000256" key="4">
    <source>
        <dbReference type="PROSITE-ProRule" id="PRU00335"/>
    </source>
</evidence>
<dbReference type="PANTHER" id="PTHR30055:SF146">
    <property type="entry name" value="HTH-TYPE TRANSCRIPTIONAL DUAL REGULATOR CECR"/>
    <property type="match status" value="1"/>
</dbReference>
<dbReference type="PRINTS" id="PR00455">
    <property type="entry name" value="HTHTETR"/>
</dbReference>
<dbReference type="GO" id="GO:0000976">
    <property type="term" value="F:transcription cis-regulatory region binding"/>
    <property type="evidence" value="ECO:0007669"/>
    <property type="project" value="TreeGrafter"/>
</dbReference>
<evidence type="ECO:0000256" key="2">
    <source>
        <dbReference type="ARBA" id="ARBA00023125"/>
    </source>
</evidence>
<dbReference type="AlphaFoldDB" id="A0A2T5MI58"/>
<dbReference type="PANTHER" id="PTHR30055">
    <property type="entry name" value="HTH-TYPE TRANSCRIPTIONAL REGULATOR RUTR"/>
    <property type="match status" value="1"/>
</dbReference>
<dbReference type="RefSeq" id="WP_107939448.1">
    <property type="nucleotide sequence ID" value="NZ_QANS01000002.1"/>
</dbReference>
<protein>
    <submittedName>
        <fullName evidence="6">TetR family transcriptional regulator</fullName>
    </submittedName>
</protein>
<reference evidence="6 7" key="1">
    <citation type="submission" date="2018-04" db="EMBL/GenBank/DDBJ databases">
        <title>Novel species isolated from glacier.</title>
        <authorList>
            <person name="Liu Q."/>
            <person name="Xin Y.-H."/>
        </authorList>
    </citation>
    <scope>NUCLEOTIDE SEQUENCE [LARGE SCALE GENOMIC DNA]</scope>
    <source>
        <strain evidence="6 7">GT1R17</strain>
    </source>
</reference>
<dbReference type="EMBL" id="QANS01000002">
    <property type="protein sequence ID" value="PTU32256.1"/>
    <property type="molecule type" value="Genomic_DNA"/>
</dbReference>
<accession>A0A2T5MI58</accession>
<evidence type="ECO:0000256" key="3">
    <source>
        <dbReference type="ARBA" id="ARBA00023163"/>
    </source>
</evidence>
<feature type="domain" description="HTH tetR-type" evidence="5">
    <location>
        <begin position="14"/>
        <end position="74"/>
    </location>
</feature>
<dbReference type="FunFam" id="1.10.10.60:FF:000141">
    <property type="entry name" value="TetR family transcriptional regulator"/>
    <property type="match status" value="1"/>
</dbReference>
<keyword evidence="3" id="KW-0804">Transcription</keyword>
<dbReference type="PROSITE" id="PS50977">
    <property type="entry name" value="HTH_TETR_2"/>
    <property type="match status" value="1"/>
</dbReference>
<evidence type="ECO:0000313" key="6">
    <source>
        <dbReference type="EMBL" id="PTU32256.1"/>
    </source>
</evidence>
<evidence type="ECO:0000259" key="5">
    <source>
        <dbReference type="PROSITE" id="PS50977"/>
    </source>
</evidence>
<dbReference type="GO" id="GO:0003700">
    <property type="term" value="F:DNA-binding transcription factor activity"/>
    <property type="evidence" value="ECO:0007669"/>
    <property type="project" value="TreeGrafter"/>
</dbReference>